<sequence length="149" mass="16590">MRWKIVLLLAIGISLCSETLWACHKGGPMGFATNDPGGFSLDITLSPTFTGASTQGTSGCKDWDYAKHQRIQYLETEWTFLSEEASQGKGENLIALAQMMGCAKERQTQFAVLLRHHYFPLFKNTDTHSKFLLKLETLLKQNPSLSCSG</sequence>
<protein>
    <recommendedName>
        <fullName evidence="2">DUF3015 domain-containing protein</fullName>
    </recommendedName>
</protein>
<dbReference type="InterPro" id="IPR021383">
    <property type="entry name" value="DUF3015"/>
</dbReference>
<dbReference type="AlphaFoldDB" id="A0A381PR18"/>
<evidence type="ECO:0000313" key="1">
    <source>
        <dbReference type="EMBL" id="SUZ68918.1"/>
    </source>
</evidence>
<dbReference type="EMBL" id="UINC01001047">
    <property type="protein sequence ID" value="SUZ68918.1"/>
    <property type="molecule type" value="Genomic_DNA"/>
</dbReference>
<evidence type="ECO:0008006" key="2">
    <source>
        <dbReference type="Google" id="ProtNLM"/>
    </source>
</evidence>
<dbReference type="Pfam" id="PF11220">
    <property type="entry name" value="DUF3015"/>
    <property type="match status" value="1"/>
</dbReference>
<proteinExistence type="predicted"/>
<reference evidence="1" key="1">
    <citation type="submission" date="2018-05" db="EMBL/GenBank/DDBJ databases">
        <authorList>
            <person name="Lanie J.A."/>
            <person name="Ng W.-L."/>
            <person name="Kazmierczak K.M."/>
            <person name="Andrzejewski T.M."/>
            <person name="Davidsen T.M."/>
            <person name="Wayne K.J."/>
            <person name="Tettelin H."/>
            <person name="Glass J.I."/>
            <person name="Rusch D."/>
            <person name="Podicherti R."/>
            <person name="Tsui H.-C.T."/>
            <person name="Winkler M.E."/>
        </authorList>
    </citation>
    <scope>NUCLEOTIDE SEQUENCE</scope>
</reference>
<gene>
    <name evidence="1" type="ORF">METZ01_LOCUS21772</name>
</gene>
<name>A0A381PR18_9ZZZZ</name>
<organism evidence="1">
    <name type="scientific">marine metagenome</name>
    <dbReference type="NCBI Taxonomy" id="408172"/>
    <lineage>
        <taxon>unclassified sequences</taxon>
        <taxon>metagenomes</taxon>
        <taxon>ecological metagenomes</taxon>
    </lineage>
</organism>
<accession>A0A381PR18</accession>